<dbReference type="PANTHER" id="PTHR37423">
    <property type="entry name" value="SOLUBLE LYTIC MUREIN TRANSGLYCOSYLASE-RELATED"/>
    <property type="match status" value="1"/>
</dbReference>
<dbReference type="Pfam" id="PF01464">
    <property type="entry name" value="SLT"/>
    <property type="match status" value="1"/>
</dbReference>
<dbReference type="SUPFAM" id="SSF54106">
    <property type="entry name" value="LysM domain"/>
    <property type="match status" value="1"/>
</dbReference>
<dbReference type="Pfam" id="PF01476">
    <property type="entry name" value="LysM"/>
    <property type="match status" value="1"/>
</dbReference>
<keyword evidence="4" id="KW-1185">Reference proteome</keyword>
<comment type="similarity">
    <text evidence="1">Belongs to the transglycosylase Slt family.</text>
</comment>
<evidence type="ECO:0000313" key="4">
    <source>
        <dbReference type="Proteomes" id="UP000778951"/>
    </source>
</evidence>
<dbReference type="CDD" id="cd00118">
    <property type="entry name" value="LysM"/>
    <property type="match status" value="1"/>
</dbReference>
<proteinExistence type="inferred from homology"/>
<dbReference type="SMART" id="SM00257">
    <property type="entry name" value="LysM"/>
    <property type="match status" value="1"/>
</dbReference>
<protein>
    <submittedName>
        <fullName evidence="3">Transglycosylase SLT domain-containing protein</fullName>
    </submittedName>
</protein>
<dbReference type="InterPro" id="IPR036779">
    <property type="entry name" value="LysM_dom_sf"/>
</dbReference>
<dbReference type="PANTHER" id="PTHR37423:SF2">
    <property type="entry name" value="MEMBRANE-BOUND LYTIC MUREIN TRANSGLYCOSYLASE C"/>
    <property type="match status" value="1"/>
</dbReference>
<dbReference type="CDD" id="cd16894">
    <property type="entry name" value="MltD-like"/>
    <property type="match status" value="1"/>
</dbReference>
<dbReference type="Gene3D" id="3.10.350.10">
    <property type="entry name" value="LysM domain"/>
    <property type="match status" value="1"/>
</dbReference>
<dbReference type="Proteomes" id="UP000778951">
    <property type="component" value="Unassembled WGS sequence"/>
</dbReference>
<dbReference type="InterPro" id="IPR018392">
    <property type="entry name" value="LysM"/>
</dbReference>
<accession>A0A968GLF2</accession>
<feature type="domain" description="LysM" evidence="2">
    <location>
        <begin position="329"/>
        <end position="373"/>
    </location>
</feature>
<organism evidence="3 4">
    <name type="scientific">Entomospira culicis</name>
    <dbReference type="NCBI Taxonomy" id="2719989"/>
    <lineage>
        <taxon>Bacteria</taxon>
        <taxon>Pseudomonadati</taxon>
        <taxon>Spirochaetota</taxon>
        <taxon>Spirochaetia</taxon>
        <taxon>Spirochaetales</taxon>
        <taxon>Spirochaetaceae</taxon>
        <taxon>Entomospira</taxon>
    </lineage>
</organism>
<name>A0A968GLF2_9SPIO</name>
<evidence type="ECO:0000256" key="1">
    <source>
        <dbReference type="ARBA" id="ARBA00007734"/>
    </source>
</evidence>
<dbReference type="InterPro" id="IPR008258">
    <property type="entry name" value="Transglycosylase_SLT_dom_1"/>
</dbReference>
<evidence type="ECO:0000313" key="3">
    <source>
        <dbReference type="EMBL" id="NIZ69955.1"/>
    </source>
</evidence>
<gene>
    <name evidence="3" type="ORF">HCT48_07015</name>
</gene>
<reference evidence="3" key="1">
    <citation type="submission" date="2020-03" db="EMBL/GenBank/DDBJ databases">
        <title>Spirochaetal bacteria isolated from arthropods constitute a novel genus Entomospira genus novum within the order Spirochaetales.</title>
        <authorList>
            <person name="Grana-Miraglia L."/>
            <person name="Sikutova S."/>
            <person name="Fingerle V."/>
            <person name="Sing A."/>
            <person name="Castillo-Ramirez S."/>
            <person name="Margos G."/>
            <person name="Rudolf I."/>
        </authorList>
    </citation>
    <scope>NUCLEOTIDE SEQUENCE</scope>
    <source>
        <strain evidence="3">BR149</strain>
    </source>
</reference>
<dbReference type="RefSeq" id="WP_167696023.1">
    <property type="nucleotide sequence ID" value="NZ_CP118181.1"/>
</dbReference>
<sequence>MNRVVLKIIVVSSFLILGLSDVWAKKQEVTPKALRAPVSMRSEYQGNIYKIKLDKKLHASVERQIERFSSGKLQNFVKEGMARAEPYLPYIMERIDYYGLPRELIYLPLVESAYRHDAVSRVGATGMWQFMYTSALPYGLVINEWQDDRLDVYLATDAALRKIRREMDLLGDPLLAMAAYNGGITRVRRHQRNLESAGEEATFWQMYDQKLLPRETSEYVPQILAIAKMMEKPRKYGFKPIKWRPRELNSGKSRFFVELELSKQIHLELIAKDAGIQPEELIYLNRALKKNITPPIAKNTPFMVRLPISYVEELTQAIEASDWAPILYKKYRVQKGDSFARIASRHNVRVADLIEANPGKNPRLIHPGDIINVPI</sequence>
<dbReference type="SUPFAM" id="SSF53955">
    <property type="entry name" value="Lysozyme-like"/>
    <property type="match status" value="1"/>
</dbReference>
<dbReference type="Gene3D" id="1.10.530.10">
    <property type="match status" value="1"/>
</dbReference>
<dbReference type="EMBL" id="JAATLM010000001">
    <property type="protein sequence ID" value="NIZ69955.1"/>
    <property type="molecule type" value="Genomic_DNA"/>
</dbReference>
<evidence type="ECO:0000259" key="2">
    <source>
        <dbReference type="PROSITE" id="PS51782"/>
    </source>
</evidence>
<dbReference type="InterPro" id="IPR023346">
    <property type="entry name" value="Lysozyme-like_dom_sf"/>
</dbReference>
<comment type="caution">
    <text evidence="3">The sequence shown here is derived from an EMBL/GenBank/DDBJ whole genome shotgun (WGS) entry which is preliminary data.</text>
</comment>
<dbReference type="AlphaFoldDB" id="A0A968GLF2"/>
<dbReference type="PROSITE" id="PS51782">
    <property type="entry name" value="LYSM"/>
    <property type="match status" value="1"/>
</dbReference>